<reference evidence="2" key="1">
    <citation type="journal article" date="2019" name="Int. J. Syst. Evol. Microbiol.">
        <title>The Global Catalogue of Microorganisms (GCM) 10K type strain sequencing project: providing services to taxonomists for standard genome sequencing and annotation.</title>
        <authorList>
            <consortium name="The Broad Institute Genomics Platform"/>
            <consortium name="The Broad Institute Genome Sequencing Center for Infectious Disease"/>
            <person name="Wu L."/>
            <person name="Ma J."/>
        </authorList>
    </citation>
    <scope>NUCLEOTIDE SEQUENCE [LARGE SCALE GENOMIC DNA]</scope>
    <source>
        <strain evidence="2">CECT 7706</strain>
    </source>
</reference>
<gene>
    <name evidence="1" type="ORF">QWZ15_04855</name>
</gene>
<organism evidence="1 2">
    <name type="scientific">Cyclobacterium jeungdonense</name>
    <dbReference type="NCBI Taxonomy" id="708087"/>
    <lineage>
        <taxon>Bacteria</taxon>
        <taxon>Pseudomonadati</taxon>
        <taxon>Bacteroidota</taxon>
        <taxon>Cytophagia</taxon>
        <taxon>Cytophagales</taxon>
        <taxon>Cyclobacteriaceae</taxon>
        <taxon>Cyclobacterium</taxon>
    </lineage>
</organism>
<dbReference type="Proteomes" id="UP001236663">
    <property type="component" value="Unassembled WGS sequence"/>
</dbReference>
<protein>
    <submittedName>
        <fullName evidence="1">2'-5' RNA ligase family protein</fullName>
    </submittedName>
</protein>
<dbReference type="RefSeq" id="WP_163384040.1">
    <property type="nucleotide sequence ID" value="NZ_JAUFQS010000004.1"/>
</dbReference>
<dbReference type="InterPro" id="IPR009097">
    <property type="entry name" value="Cyclic_Pdiesterase"/>
</dbReference>
<proteinExistence type="predicted"/>
<dbReference type="Gene3D" id="3.90.1140.10">
    <property type="entry name" value="Cyclic phosphodiesterase"/>
    <property type="match status" value="1"/>
</dbReference>
<comment type="caution">
    <text evidence="1">The sequence shown here is derived from an EMBL/GenBank/DDBJ whole genome shotgun (WGS) entry which is preliminary data.</text>
</comment>
<evidence type="ECO:0000313" key="2">
    <source>
        <dbReference type="Proteomes" id="UP001236663"/>
    </source>
</evidence>
<dbReference type="PANTHER" id="PTHR40037:SF1">
    <property type="entry name" value="PHOSPHOESTERASE SAOUHSC_00951-RELATED"/>
    <property type="match status" value="1"/>
</dbReference>
<keyword evidence="1" id="KW-0436">Ligase</keyword>
<dbReference type="PANTHER" id="PTHR40037">
    <property type="entry name" value="PHOSPHOESTERASE YJCG-RELATED"/>
    <property type="match status" value="1"/>
</dbReference>
<keyword evidence="2" id="KW-1185">Reference proteome</keyword>
<dbReference type="EMBL" id="JAUFQS010000004">
    <property type="protein sequence ID" value="MDN3687148.1"/>
    <property type="molecule type" value="Genomic_DNA"/>
</dbReference>
<evidence type="ECO:0000313" key="1">
    <source>
        <dbReference type="EMBL" id="MDN3687148.1"/>
    </source>
</evidence>
<sequence length="183" mass="21538">MAKSLKKYFIGIVPDEPLRREITELKLAIQERFGYKFALKSPPHITLKMPFLFNENKEEQLENKLRRFFGEEKGFSLEIEGVGSFREKVVFLRVKYPPELPALQQRLVTYGKRHLGHQIELSDLNYHPHLTVAFRDIKKGQFGDLMAFLRPRFGKQQMAVRQVSLLKKASNSWQIQNNFDLME</sequence>
<name>A0ABT8C6A7_9BACT</name>
<accession>A0ABT8C6A7</accession>
<dbReference type="GO" id="GO:0016874">
    <property type="term" value="F:ligase activity"/>
    <property type="evidence" value="ECO:0007669"/>
    <property type="project" value="UniProtKB-KW"/>
</dbReference>
<dbReference type="InterPro" id="IPR050580">
    <property type="entry name" value="2H_phosphoesterase_YjcG-like"/>
</dbReference>
<dbReference type="Pfam" id="PF13563">
    <property type="entry name" value="2_5_RNA_ligase2"/>
    <property type="match status" value="1"/>
</dbReference>
<dbReference type="SUPFAM" id="SSF55144">
    <property type="entry name" value="LigT-like"/>
    <property type="match status" value="1"/>
</dbReference>